<accession>A0A9K3NTA2</accession>
<dbReference type="Gramene" id="mRNA:HanXRQr2_Chr04g0187601">
    <property type="protein sequence ID" value="mRNA:HanXRQr2_Chr04g0187601"/>
    <property type="gene ID" value="HanXRQr2_Chr04g0187601"/>
</dbReference>
<proteinExistence type="predicted"/>
<name>A0A9K3NTA2_HELAN</name>
<protein>
    <submittedName>
        <fullName evidence="1">Uncharacterized protein</fullName>
    </submittedName>
</protein>
<evidence type="ECO:0000313" key="2">
    <source>
        <dbReference type="Proteomes" id="UP000215914"/>
    </source>
</evidence>
<dbReference type="AlphaFoldDB" id="A0A9K3NTA2"/>
<sequence length="48" mass="5700">MCCCIRKAIGRVPLMPHIFIYVTNRALKSCMYPVKNQKPNSRWRCMLQ</sequence>
<reference evidence="1" key="2">
    <citation type="submission" date="2020-06" db="EMBL/GenBank/DDBJ databases">
        <title>Helianthus annuus Genome sequencing and assembly Release 2.</title>
        <authorList>
            <person name="Gouzy J."/>
            <person name="Langlade N."/>
            <person name="Munos S."/>
        </authorList>
    </citation>
    <scope>NUCLEOTIDE SEQUENCE</scope>
    <source>
        <tissue evidence="1">Leaves</tissue>
    </source>
</reference>
<evidence type="ECO:0000313" key="1">
    <source>
        <dbReference type="EMBL" id="KAF5811984.1"/>
    </source>
</evidence>
<comment type="caution">
    <text evidence="1">The sequence shown here is derived from an EMBL/GenBank/DDBJ whole genome shotgun (WGS) entry which is preliminary data.</text>
</comment>
<gene>
    <name evidence="1" type="ORF">HanXRQr2_Chr04g0187601</name>
</gene>
<reference evidence="1" key="1">
    <citation type="journal article" date="2017" name="Nature">
        <title>The sunflower genome provides insights into oil metabolism, flowering and Asterid evolution.</title>
        <authorList>
            <person name="Badouin H."/>
            <person name="Gouzy J."/>
            <person name="Grassa C.J."/>
            <person name="Murat F."/>
            <person name="Staton S.E."/>
            <person name="Cottret L."/>
            <person name="Lelandais-Briere C."/>
            <person name="Owens G.L."/>
            <person name="Carrere S."/>
            <person name="Mayjonade B."/>
            <person name="Legrand L."/>
            <person name="Gill N."/>
            <person name="Kane N.C."/>
            <person name="Bowers J.E."/>
            <person name="Hubner S."/>
            <person name="Bellec A."/>
            <person name="Berard A."/>
            <person name="Berges H."/>
            <person name="Blanchet N."/>
            <person name="Boniface M.C."/>
            <person name="Brunel D."/>
            <person name="Catrice O."/>
            <person name="Chaidir N."/>
            <person name="Claudel C."/>
            <person name="Donnadieu C."/>
            <person name="Faraut T."/>
            <person name="Fievet G."/>
            <person name="Helmstetter N."/>
            <person name="King M."/>
            <person name="Knapp S.J."/>
            <person name="Lai Z."/>
            <person name="Le Paslier M.C."/>
            <person name="Lippi Y."/>
            <person name="Lorenzon L."/>
            <person name="Mandel J.R."/>
            <person name="Marage G."/>
            <person name="Marchand G."/>
            <person name="Marquand E."/>
            <person name="Bret-Mestries E."/>
            <person name="Morien E."/>
            <person name="Nambeesan S."/>
            <person name="Nguyen T."/>
            <person name="Pegot-Espagnet P."/>
            <person name="Pouilly N."/>
            <person name="Raftis F."/>
            <person name="Sallet E."/>
            <person name="Schiex T."/>
            <person name="Thomas J."/>
            <person name="Vandecasteele C."/>
            <person name="Vares D."/>
            <person name="Vear F."/>
            <person name="Vautrin S."/>
            <person name="Crespi M."/>
            <person name="Mangin B."/>
            <person name="Burke J.M."/>
            <person name="Salse J."/>
            <person name="Munos S."/>
            <person name="Vincourt P."/>
            <person name="Rieseberg L.H."/>
            <person name="Langlade N.B."/>
        </authorList>
    </citation>
    <scope>NUCLEOTIDE SEQUENCE</scope>
    <source>
        <tissue evidence="1">Leaves</tissue>
    </source>
</reference>
<keyword evidence="2" id="KW-1185">Reference proteome</keyword>
<dbReference type="Proteomes" id="UP000215914">
    <property type="component" value="Unassembled WGS sequence"/>
</dbReference>
<organism evidence="1 2">
    <name type="scientific">Helianthus annuus</name>
    <name type="common">Common sunflower</name>
    <dbReference type="NCBI Taxonomy" id="4232"/>
    <lineage>
        <taxon>Eukaryota</taxon>
        <taxon>Viridiplantae</taxon>
        <taxon>Streptophyta</taxon>
        <taxon>Embryophyta</taxon>
        <taxon>Tracheophyta</taxon>
        <taxon>Spermatophyta</taxon>
        <taxon>Magnoliopsida</taxon>
        <taxon>eudicotyledons</taxon>
        <taxon>Gunneridae</taxon>
        <taxon>Pentapetalae</taxon>
        <taxon>asterids</taxon>
        <taxon>campanulids</taxon>
        <taxon>Asterales</taxon>
        <taxon>Asteraceae</taxon>
        <taxon>Asteroideae</taxon>
        <taxon>Heliantheae alliance</taxon>
        <taxon>Heliantheae</taxon>
        <taxon>Helianthus</taxon>
    </lineage>
</organism>
<dbReference type="EMBL" id="MNCJ02000319">
    <property type="protein sequence ID" value="KAF5811984.1"/>
    <property type="molecule type" value="Genomic_DNA"/>
</dbReference>